<organism evidence="2 3">
    <name type="scientific">Panicum virgatum</name>
    <name type="common">Blackwell switchgrass</name>
    <dbReference type="NCBI Taxonomy" id="38727"/>
    <lineage>
        <taxon>Eukaryota</taxon>
        <taxon>Viridiplantae</taxon>
        <taxon>Streptophyta</taxon>
        <taxon>Embryophyta</taxon>
        <taxon>Tracheophyta</taxon>
        <taxon>Spermatophyta</taxon>
        <taxon>Magnoliopsida</taxon>
        <taxon>Liliopsida</taxon>
        <taxon>Poales</taxon>
        <taxon>Poaceae</taxon>
        <taxon>PACMAD clade</taxon>
        <taxon>Panicoideae</taxon>
        <taxon>Panicodae</taxon>
        <taxon>Paniceae</taxon>
        <taxon>Panicinae</taxon>
        <taxon>Panicum</taxon>
        <taxon>Panicum sect. Hiantes</taxon>
    </lineage>
</organism>
<gene>
    <name evidence="2" type="ORF">PVAP13_1KG111645</name>
</gene>
<reference evidence="2" key="1">
    <citation type="submission" date="2020-05" db="EMBL/GenBank/DDBJ databases">
        <title>WGS assembly of Panicum virgatum.</title>
        <authorList>
            <person name="Lovell J.T."/>
            <person name="Jenkins J."/>
            <person name="Shu S."/>
            <person name="Juenger T.E."/>
            <person name="Schmutz J."/>
        </authorList>
    </citation>
    <scope>NUCLEOTIDE SEQUENCE</scope>
    <source>
        <strain evidence="2">AP13</strain>
    </source>
</reference>
<proteinExistence type="predicted"/>
<evidence type="ECO:0000313" key="3">
    <source>
        <dbReference type="Proteomes" id="UP000823388"/>
    </source>
</evidence>
<keyword evidence="3" id="KW-1185">Reference proteome</keyword>
<protein>
    <submittedName>
        <fullName evidence="2">Uncharacterized protein</fullName>
    </submittedName>
</protein>
<name>A0A8T0XXL9_PANVG</name>
<evidence type="ECO:0000256" key="1">
    <source>
        <dbReference type="SAM" id="MobiDB-lite"/>
    </source>
</evidence>
<comment type="caution">
    <text evidence="2">The sequence shown here is derived from an EMBL/GenBank/DDBJ whole genome shotgun (WGS) entry which is preliminary data.</text>
</comment>
<dbReference type="AlphaFoldDB" id="A0A8T0XXL9"/>
<dbReference type="EMBL" id="CM029037">
    <property type="protein sequence ID" value="KAG2661883.1"/>
    <property type="molecule type" value="Genomic_DNA"/>
</dbReference>
<sequence length="158" mass="17824">MIRHQDTTVRYPFVRQTVDCEMTQEGESNKKPLRCTFAGGDERGGFTGEQLRYPCKLRRHICAKCGMHRGDHNSRPYAGVRDDLLPPRKRSAFRRLGEFQPLGLGRGEEQEEEGKEAPPLEVGEGQVLLTASAITKGKRGPRRKRADLLCCDVSNLNE</sequence>
<accession>A0A8T0XXL9</accession>
<dbReference type="Proteomes" id="UP000823388">
    <property type="component" value="Chromosome 1K"/>
</dbReference>
<evidence type="ECO:0000313" key="2">
    <source>
        <dbReference type="EMBL" id="KAG2661883.1"/>
    </source>
</evidence>
<feature type="region of interest" description="Disordered" evidence="1">
    <location>
        <begin position="96"/>
        <end position="124"/>
    </location>
</feature>